<dbReference type="Proteomes" id="UP000269573">
    <property type="component" value="Unassembled WGS sequence"/>
</dbReference>
<dbReference type="Pfam" id="PF08378">
    <property type="entry name" value="NERD"/>
    <property type="match status" value="1"/>
</dbReference>
<organism evidence="4 5">
    <name type="scientific">Brevibacillus nitrificans</name>
    <dbReference type="NCBI Taxonomy" id="651560"/>
    <lineage>
        <taxon>Bacteria</taxon>
        <taxon>Bacillati</taxon>
        <taxon>Bacillota</taxon>
        <taxon>Bacilli</taxon>
        <taxon>Bacillales</taxon>
        <taxon>Paenibacillaceae</taxon>
        <taxon>Brevibacillus</taxon>
    </lineage>
</organism>
<dbReference type="SUPFAM" id="SSF52540">
    <property type="entry name" value="P-loop containing nucleoside triphosphate hydrolases"/>
    <property type="match status" value="1"/>
</dbReference>
<dbReference type="GO" id="GO:0043138">
    <property type="term" value="F:3'-5' DNA helicase activity"/>
    <property type="evidence" value="ECO:0007669"/>
    <property type="project" value="TreeGrafter"/>
</dbReference>
<dbReference type="Pfam" id="PF04851">
    <property type="entry name" value="ResIII"/>
    <property type="match status" value="1"/>
</dbReference>
<feature type="domain" description="DNA2/NAM7 helicase-like C-terminal" evidence="3">
    <location>
        <begin position="459"/>
        <end position="566"/>
    </location>
</feature>
<dbReference type="InterPro" id="IPR011528">
    <property type="entry name" value="NERD"/>
</dbReference>
<evidence type="ECO:0000259" key="1">
    <source>
        <dbReference type="Pfam" id="PF04851"/>
    </source>
</evidence>
<protein>
    <recommendedName>
        <fullName evidence="6">DNA helicase</fullName>
    </recommendedName>
</protein>
<evidence type="ECO:0000259" key="3">
    <source>
        <dbReference type="Pfam" id="PF13087"/>
    </source>
</evidence>
<dbReference type="GO" id="GO:0016787">
    <property type="term" value="F:hydrolase activity"/>
    <property type="evidence" value="ECO:0007669"/>
    <property type="project" value="InterPro"/>
</dbReference>
<dbReference type="Pfam" id="PF13087">
    <property type="entry name" value="AAA_12"/>
    <property type="match status" value="1"/>
</dbReference>
<feature type="domain" description="Helicase/UvrB N-terminal" evidence="1">
    <location>
        <begin position="217"/>
        <end position="353"/>
    </location>
</feature>
<evidence type="ECO:0000259" key="2">
    <source>
        <dbReference type="Pfam" id="PF08378"/>
    </source>
</evidence>
<dbReference type="InterPro" id="IPR000212">
    <property type="entry name" value="DNA_helicase_UvrD/REP"/>
</dbReference>
<dbReference type="RefSeq" id="WP_122924379.1">
    <property type="nucleotide sequence ID" value="NZ_RHHU01000010.1"/>
</dbReference>
<dbReference type="GO" id="GO:0005524">
    <property type="term" value="F:ATP binding"/>
    <property type="evidence" value="ECO:0007669"/>
    <property type="project" value="InterPro"/>
</dbReference>
<gene>
    <name evidence="4" type="ORF">EDM59_15280</name>
</gene>
<feature type="domain" description="NERD" evidence="2">
    <location>
        <begin position="15"/>
        <end position="112"/>
    </location>
</feature>
<sequence>MARMIPSYISEDIKSSGERQIFDLFKHDPRTVDWIVLHSLALTKHAKRLYGEIDFLVLAPGLGIFCLEVKSGSIVRKEGIWHFTNRYGQTTQKNRGPFEQAQEGMFSLLAAIKKKFGAESRLGKLLYGYGVMFPHIRFQVEGTDQESWQIFDRDSRRMPISGFIDQLSRNTVRKMQGQAWFDTAQSLPTMQDIHQLASFLRGDFERVVTPLQLLEDIEEQIMKYTEEQFHCLDQLNDNPRCLFLGAAGTGKTMIAMESARRSLYEKKRVLLVCFNTLLGDWLSEQFPSSESGSSLIVTSFHRFLEKIAVSSPEYGLLSKNKTEGYFKNELPLMALEAIDNGTIEQFDKIIIDEGQDLIRPEYLDIFDALLRGGLAGGNWEIYCDFERQAIYSEISADDMKQMIESRASSVKFRLTVNCRNTRIIGEQTAIISGFEKPPFLPGKIDGLPVEYFFFKDIDDEATKVENILRELKVKKIPNRHITILSPFKFQNSCVSRINKSTFEIVDLTKHSVRKSSVEGITFSTIQGFKGRENHYILLTGINRLNDDEFKSLLYVGMSRGKSGLFMMLDKRVETDYKSLIKRSFVL</sequence>
<dbReference type="InterPro" id="IPR041679">
    <property type="entry name" value="DNA2/NAM7-like_C"/>
</dbReference>
<evidence type="ECO:0008006" key="6">
    <source>
        <dbReference type="Google" id="ProtNLM"/>
    </source>
</evidence>
<dbReference type="InterPro" id="IPR027417">
    <property type="entry name" value="P-loop_NTPase"/>
</dbReference>
<keyword evidence="5" id="KW-1185">Reference proteome</keyword>
<dbReference type="PANTHER" id="PTHR11070:SF2">
    <property type="entry name" value="ATP-DEPENDENT DNA HELICASE SRS2"/>
    <property type="match status" value="1"/>
</dbReference>
<name>A0A3M8D727_9BACL</name>
<evidence type="ECO:0000313" key="5">
    <source>
        <dbReference type="Proteomes" id="UP000269573"/>
    </source>
</evidence>
<dbReference type="GO" id="GO:0000725">
    <property type="term" value="P:recombinational repair"/>
    <property type="evidence" value="ECO:0007669"/>
    <property type="project" value="TreeGrafter"/>
</dbReference>
<dbReference type="GO" id="GO:0003677">
    <property type="term" value="F:DNA binding"/>
    <property type="evidence" value="ECO:0007669"/>
    <property type="project" value="InterPro"/>
</dbReference>
<proteinExistence type="predicted"/>
<evidence type="ECO:0000313" key="4">
    <source>
        <dbReference type="EMBL" id="RNB83880.1"/>
    </source>
</evidence>
<dbReference type="Gene3D" id="3.40.50.300">
    <property type="entry name" value="P-loop containing nucleotide triphosphate hydrolases"/>
    <property type="match status" value="2"/>
</dbReference>
<dbReference type="InterPro" id="IPR006935">
    <property type="entry name" value="Helicase/UvrB_N"/>
</dbReference>
<reference evidence="4 5" key="1">
    <citation type="submission" date="2018-10" db="EMBL/GenBank/DDBJ databases">
        <title>Phylogenomics of Brevibacillus.</title>
        <authorList>
            <person name="Dunlap C."/>
        </authorList>
    </citation>
    <scope>NUCLEOTIDE SEQUENCE [LARGE SCALE GENOMIC DNA]</scope>
    <source>
        <strain evidence="4 5">JCM 15774</strain>
    </source>
</reference>
<comment type="caution">
    <text evidence="4">The sequence shown here is derived from an EMBL/GenBank/DDBJ whole genome shotgun (WGS) entry which is preliminary data.</text>
</comment>
<dbReference type="AlphaFoldDB" id="A0A3M8D727"/>
<dbReference type="PANTHER" id="PTHR11070">
    <property type="entry name" value="UVRD / RECB / PCRA DNA HELICASE FAMILY MEMBER"/>
    <property type="match status" value="1"/>
</dbReference>
<accession>A0A3M8D727</accession>
<dbReference type="GO" id="GO:0005829">
    <property type="term" value="C:cytosol"/>
    <property type="evidence" value="ECO:0007669"/>
    <property type="project" value="TreeGrafter"/>
</dbReference>
<dbReference type="EMBL" id="RHHU01000010">
    <property type="protein sequence ID" value="RNB83880.1"/>
    <property type="molecule type" value="Genomic_DNA"/>
</dbReference>